<evidence type="ECO:0000313" key="2">
    <source>
        <dbReference type="Proteomes" id="UP000254291"/>
    </source>
</evidence>
<gene>
    <name evidence="1" type="ORF">NCTC10742_03654</name>
</gene>
<organism evidence="1 2">
    <name type="scientific">Mycolicibacterium gilvum</name>
    <dbReference type="NCBI Taxonomy" id="1804"/>
    <lineage>
        <taxon>Bacteria</taxon>
        <taxon>Bacillati</taxon>
        <taxon>Actinomycetota</taxon>
        <taxon>Actinomycetes</taxon>
        <taxon>Mycobacteriales</taxon>
        <taxon>Mycobacteriaceae</taxon>
        <taxon>Mycolicibacterium</taxon>
    </lineage>
</organism>
<dbReference type="AlphaFoldDB" id="A0A378SNU6"/>
<dbReference type="Proteomes" id="UP000254291">
    <property type="component" value="Unassembled WGS sequence"/>
</dbReference>
<accession>A0A378SNU6</accession>
<reference evidence="1 2" key="1">
    <citation type="submission" date="2018-06" db="EMBL/GenBank/DDBJ databases">
        <authorList>
            <consortium name="Pathogen Informatics"/>
            <person name="Doyle S."/>
        </authorList>
    </citation>
    <scope>NUCLEOTIDE SEQUENCE [LARGE SCALE GENOMIC DNA]</scope>
    <source>
        <strain evidence="1 2">NCTC10742</strain>
    </source>
</reference>
<dbReference type="EMBL" id="UGQM01000001">
    <property type="protein sequence ID" value="STZ44420.1"/>
    <property type="molecule type" value="Genomic_DNA"/>
</dbReference>
<protein>
    <submittedName>
        <fullName evidence="1">Uncharacterized protein</fullName>
    </submittedName>
</protein>
<name>A0A378SNU6_9MYCO</name>
<proteinExistence type="predicted"/>
<sequence>MPLSVNQQILDAVSTVYSTELGLPEDWTDHQRADFIAAEADKITWMVRAEANTIGDRLIAELGRRSGGTILGLEVRTELMAAARVQAFDSVLSTELYELIADDTRDL</sequence>
<evidence type="ECO:0000313" key="1">
    <source>
        <dbReference type="EMBL" id="STZ44420.1"/>
    </source>
</evidence>
<dbReference type="RefSeq" id="WP_115327816.1">
    <property type="nucleotide sequence ID" value="NZ_JACKST010000168.1"/>
</dbReference>